<dbReference type="Gene3D" id="1.10.510.10">
    <property type="entry name" value="Transferase(Phosphotransferase) domain 1"/>
    <property type="match status" value="1"/>
</dbReference>
<evidence type="ECO:0000256" key="6">
    <source>
        <dbReference type="ARBA" id="ARBA00022840"/>
    </source>
</evidence>
<dbReference type="SMART" id="SM00220">
    <property type="entry name" value="S_TKc"/>
    <property type="match status" value="1"/>
</dbReference>
<dbReference type="EMBL" id="SJPI01000003">
    <property type="protein sequence ID" value="TWT49780.1"/>
    <property type="molecule type" value="Genomic_DNA"/>
</dbReference>
<dbReference type="RefSeq" id="WP_146517313.1">
    <property type="nucleotide sequence ID" value="NZ_SJPI01000003.1"/>
</dbReference>
<comment type="caution">
    <text evidence="9">The sequence shown here is derived from an EMBL/GenBank/DDBJ whole genome shotgun (WGS) entry which is preliminary data.</text>
</comment>
<dbReference type="CDD" id="cd14014">
    <property type="entry name" value="STKc_PknB_like"/>
    <property type="match status" value="1"/>
</dbReference>
<sequence length="535" mass="58623">MKFHTDDAEPFDFETVMAEYLERIDAGESPDPAQYIQQYPQFADDLRTFFRNHHWLGGPSSVDLADSWGESLIGQTIGTYSIESEIARGGMGVVYRAHQAGLGRPVALKLISSGVLASREERRRFRIEAEAAAKLQHPGIVAIHEIGSWQGYEYFSMALVEGPTLQQAINNTPYTVDQSVRLMIDIARAVGFAHRAGILHRDLKPDNILLSENGQPLLTDFGLAKWHQDGTLLTRTGQVLGTPHYMSPEQASGRAQITTQSDVYSLGAILYALFTGQPPHAGASAAEVLRSVLQDEPTPPRSLAKELPASLENICLKAISKDATDRYATADAMADDLQDFLDGNPVAADESGVFGQVARELRRDQHQSFFVNWSRSLAIIGGIIFVAHCAIFSLNAWNFPRSISFWIPRVAMFTAIALVIYRAKGGRLTPRTVAERPVYSIWLGYMGSLFAINALTLTNVIPISSVFPLTSTLSGFGFLAMSGHVWGASAILGAAFLIVGMVMPMMGNAAPLVFGAQWFLSLSLLANHYRHRHST</sequence>
<evidence type="ECO:0000313" key="9">
    <source>
        <dbReference type="EMBL" id="TWT49780.1"/>
    </source>
</evidence>
<keyword evidence="10" id="KW-1185">Reference proteome</keyword>
<dbReference type="PROSITE" id="PS50011">
    <property type="entry name" value="PROTEIN_KINASE_DOM"/>
    <property type="match status" value="1"/>
</dbReference>
<dbReference type="OrthoDB" id="6111975at2"/>
<feature type="domain" description="Protein kinase" evidence="8">
    <location>
        <begin position="80"/>
        <end position="341"/>
    </location>
</feature>
<evidence type="ECO:0000256" key="5">
    <source>
        <dbReference type="ARBA" id="ARBA00022777"/>
    </source>
</evidence>
<feature type="transmembrane region" description="Helical" evidence="7">
    <location>
        <begin position="403"/>
        <end position="421"/>
    </location>
</feature>
<keyword evidence="4" id="KW-0547">Nucleotide-binding</keyword>
<evidence type="ECO:0000313" key="10">
    <source>
        <dbReference type="Proteomes" id="UP000316598"/>
    </source>
</evidence>
<dbReference type="InterPro" id="IPR011009">
    <property type="entry name" value="Kinase-like_dom_sf"/>
</dbReference>
<dbReference type="SUPFAM" id="SSF56112">
    <property type="entry name" value="Protein kinase-like (PK-like)"/>
    <property type="match status" value="1"/>
</dbReference>
<keyword evidence="6" id="KW-0067">ATP-binding</keyword>
<reference evidence="9 10" key="1">
    <citation type="submission" date="2019-02" db="EMBL/GenBank/DDBJ databases">
        <title>Deep-cultivation of Planctomycetes and their phenomic and genomic characterization uncovers novel biology.</title>
        <authorList>
            <person name="Wiegand S."/>
            <person name="Jogler M."/>
            <person name="Boedeker C."/>
            <person name="Pinto D."/>
            <person name="Vollmers J."/>
            <person name="Rivas-Marin E."/>
            <person name="Kohn T."/>
            <person name="Peeters S.H."/>
            <person name="Heuer A."/>
            <person name="Rast P."/>
            <person name="Oberbeckmann S."/>
            <person name="Bunk B."/>
            <person name="Jeske O."/>
            <person name="Meyerdierks A."/>
            <person name="Storesund J.E."/>
            <person name="Kallscheuer N."/>
            <person name="Luecker S."/>
            <person name="Lage O.M."/>
            <person name="Pohl T."/>
            <person name="Merkel B.J."/>
            <person name="Hornburger P."/>
            <person name="Mueller R.-W."/>
            <person name="Bruemmer F."/>
            <person name="Labrenz M."/>
            <person name="Spormann A.M."/>
            <person name="Op Den Camp H."/>
            <person name="Overmann J."/>
            <person name="Amann R."/>
            <person name="Jetten M.S.M."/>
            <person name="Mascher T."/>
            <person name="Medema M.H."/>
            <person name="Devos D.P."/>
            <person name="Kaster A.-K."/>
            <person name="Ovreas L."/>
            <person name="Rohde M."/>
            <person name="Galperin M.Y."/>
            <person name="Jogler C."/>
        </authorList>
    </citation>
    <scope>NUCLEOTIDE SEQUENCE [LARGE SCALE GENOMIC DNA]</scope>
    <source>
        <strain evidence="9 10">Pla22</strain>
    </source>
</reference>
<dbReference type="FunFam" id="1.10.510.10:FF:000021">
    <property type="entry name" value="Serine/threonine protein kinase"/>
    <property type="match status" value="1"/>
</dbReference>
<evidence type="ECO:0000259" key="8">
    <source>
        <dbReference type="PROSITE" id="PS50011"/>
    </source>
</evidence>
<protein>
    <recommendedName>
        <fullName evidence="1">non-specific serine/threonine protein kinase</fullName>
        <ecNumber evidence="1">2.7.11.1</ecNumber>
    </recommendedName>
</protein>
<name>A0A5C5WGJ4_9BACT</name>
<dbReference type="AlphaFoldDB" id="A0A5C5WGJ4"/>
<evidence type="ECO:0000256" key="2">
    <source>
        <dbReference type="ARBA" id="ARBA00022527"/>
    </source>
</evidence>
<dbReference type="GO" id="GO:0005524">
    <property type="term" value="F:ATP binding"/>
    <property type="evidence" value="ECO:0007669"/>
    <property type="project" value="UniProtKB-KW"/>
</dbReference>
<dbReference type="InterPro" id="IPR008271">
    <property type="entry name" value="Ser/Thr_kinase_AS"/>
</dbReference>
<feature type="transmembrane region" description="Helical" evidence="7">
    <location>
        <begin position="442"/>
        <end position="463"/>
    </location>
</feature>
<evidence type="ECO:0000256" key="3">
    <source>
        <dbReference type="ARBA" id="ARBA00022679"/>
    </source>
</evidence>
<keyword evidence="2" id="KW-0723">Serine/threonine-protein kinase</keyword>
<dbReference type="Pfam" id="PF00069">
    <property type="entry name" value="Pkinase"/>
    <property type="match status" value="1"/>
</dbReference>
<keyword evidence="3 9" id="KW-0808">Transferase</keyword>
<evidence type="ECO:0000256" key="1">
    <source>
        <dbReference type="ARBA" id="ARBA00012513"/>
    </source>
</evidence>
<feature type="transmembrane region" description="Helical" evidence="7">
    <location>
        <begin position="483"/>
        <end position="502"/>
    </location>
</feature>
<dbReference type="GO" id="GO:0004674">
    <property type="term" value="F:protein serine/threonine kinase activity"/>
    <property type="evidence" value="ECO:0007669"/>
    <property type="project" value="UniProtKB-KW"/>
</dbReference>
<dbReference type="Proteomes" id="UP000316598">
    <property type="component" value="Unassembled WGS sequence"/>
</dbReference>
<dbReference type="PANTHER" id="PTHR43289">
    <property type="entry name" value="MITOGEN-ACTIVATED PROTEIN KINASE KINASE KINASE 20-RELATED"/>
    <property type="match status" value="1"/>
</dbReference>
<evidence type="ECO:0000256" key="7">
    <source>
        <dbReference type="SAM" id="Phobius"/>
    </source>
</evidence>
<feature type="transmembrane region" description="Helical" evidence="7">
    <location>
        <begin position="377"/>
        <end position="397"/>
    </location>
</feature>
<keyword evidence="7" id="KW-1133">Transmembrane helix</keyword>
<accession>A0A5C5WGJ4</accession>
<proteinExistence type="predicted"/>
<dbReference type="InterPro" id="IPR000719">
    <property type="entry name" value="Prot_kinase_dom"/>
</dbReference>
<organism evidence="9 10">
    <name type="scientific">Rubripirellula amarantea</name>
    <dbReference type="NCBI Taxonomy" id="2527999"/>
    <lineage>
        <taxon>Bacteria</taxon>
        <taxon>Pseudomonadati</taxon>
        <taxon>Planctomycetota</taxon>
        <taxon>Planctomycetia</taxon>
        <taxon>Pirellulales</taxon>
        <taxon>Pirellulaceae</taxon>
        <taxon>Rubripirellula</taxon>
    </lineage>
</organism>
<keyword evidence="7" id="KW-0812">Transmembrane</keyword>
<keyword evidence="7" id="KW-0472">Membrane</keyword>
<keyword evidence="5 9" id="KW-0418">Kinase</keyword>
<dbReference type="PANTHER" id="PTHR43289:SF6">
    <property type="entry name" value="SERINE_THREONINE-PROTEIN KINASE NEKL-3"/>
    <property type="match status" value="1"/>
</dbReference>
<dbReference type="EC" id="2.7.11.1" evidence="1"/>
<evidence type="ECO:0000256" key="4">
    <source>
        <dbReference type="ARBA" id="ARBA00022741"/>
    </source>
</evidence>
<gene>
    <name evidence="9" type="primary">prkC_22</name>
    <name evidence="9" type="ORF">Pla22_49820</name>
</gene>
<dbReference type="PROSITE" id="PS00108">
    <property type="entry name" value="PROTEIN_KINASE_ST"/>
    <property type="match status" value="1"/>
</dbReference>
<dbReference type="Gene3D" id="3.30.200.20">
    <property type="entry name" value="Phosphorylase Kinase, domain 1"/>
    <property type="match status" value="1"/>
</dbReference>